<dbReference type="InterPro" id="IPR011333">
    <property type="entry name" value="SKP1/BTB/POZ_sf"/>
</dbReference>
<proteinExistence type="predicted"/>
<evidence type="ECO:0000313" key="2">
    <source>
        <dbReference type="EMBL" id="KAF2874910.1"/>
    </source>
</evidence>
<organism evidence="2 3">
    <name type="scientific">Massariosphaeria phaeospora</name>
    <dbReference type="NCBI Taxonomy" id="100035"/>
    <lineage>
        <taxon>Eukaryota</taxon>
        <taxon>Fungi</taxon>
        <taxon>Dikarya</taxon>
        <taxon>Ascomycota</taxon>
        <taxon>Pezizomycotina</taxon>
        <taxon>Dothideomycetes</taxon>
        <taxon>Pleosporomycetidae</taxon>
        <taxon>Pleosporales</taxon>
        <taxon>Pleosporales incertae sedis</taxon>
        <taxon>Massariosphaeria</taxon>
    </lineage>
</organism>
<keyword evidence="3" id="KW-1185">Reference proteome</keyword>
<protein>
    <recommendedName>
        <fullName evidence="1">BTB domain-containing protein</fullName>
    </recommendedName>
</protein>
<evidence type="ECO:0000313" key="3">
    <source>
        <dbReference type="Proteomes" id="UP000481861"/>
    </source>
</evidence>
<sequence>MQTPTVLVKGRGPSIDFLSSPTVAIQVGTGPVKDELHAHQALLRARCRFFRRILNEDSYAHTTTPILFGQSTYAVKKYLEILYKGLYKSGNNERTRPARPLYDLEHTLAVFRFACHIEDAEQLNRTLVTIIAHVEKDGTCPPLSVISAIMDSKSVKAREWLLDLFVEKGRSTWSASFREQSYALDLHEDINGKFCSRRDNPPTKAVDPFDASSYMLDVEAYTKGVGGDGNKC</sequence>
<comment type="caution">
    <text evidence="2">The sequence shown here is derived from an EMBL/GenBank/DDBJ whole genome shotgun (WGS) entry which is preliminary data.</text>
</comment>
<dbReference type="Gene3D" id="3.30.710.10">
    <property type="entry name" value="Potassium Channel Kv1.1, Chain A"/>
    <property type="match status" value="1"/>
</dbReference>
<accession>A0A7C8IIA5</accession>
<evidence type="ECO:0000259" key="1">
    <source>
        <dbReference type="PROSITE" id="PS50097"/>
    </source>
</evidence>
<gene>
    <name evidence="2" type="ORF">BDV95DRAFT_563906</name>
</gene>
<feature type="domain" description="BTB" evidence="1">
    <location>
        <begin position="21"/>
        <end position="85"/>
    </location>
</feature>
<dbReference type="PROSITE" id="PS50097">
    <property type="entry name" value="BTB"/>
    <property type="match status" value="1"/>
</dbReference>
<dbReference type="Proteomes" id="UP000481861">
    <property type="component" value="Unassembled WGS sequence"/>
</dbReference>
<reference evidence="2 3" key="1">
    <citation type="submission" date="2020-01" db="EMBL/GenBank/DDBJ databases">
        <authorList>
            <consortium name="DOE Joint Genome Institute"/>
            <person name="Haridas S."/>
            <person name="Albert R."/>
            <person name="Binder M."/>
            <person name="Bloem J."/>
            <person name="Labutti K."/>
            <person name="Salamov A."/>
            <person name="Andreopoulos B."/>
            <person name="Baker S.E."/>
            <person name="Barry K."/>
            <person name="Bills G."/>
            <person name="Bluhm B.H."/>
            <person name="Cannon C."/>
            <person name="Castanera R."/>
            <person name="Culley D.E."/>
            <person name="Daum C."/>
            <person name="Ezra D."/>
            <person name="Gonzalez J.B."/>
            <person name="Henrissat B."/>
            <person name="Kuo A."/>
            <person name="Liang C."/>
            <person name="Lipzen A."/>
            <person name="Lutzoni F."/>
            <person name="Magnuson J."/>
            <person name="Mondo S."/>
            <person name="Nolan M."/>
            <person name="Ohm R."/>
            <person name="Pangilinan J."/>
            <person name="Park H.-J.H."/>
            <person name="Ramirez L."/>
            <person name="Alfaro M."/>
            <person name="Sun H."/>
            <person name="Tritt A."/>
            <person name="Yoshinaga Y."/>
            <person name="Zwiers L.-H.L."/>
            <person name="Turgeon B.G."/>
            <person name="Goodwin S.B."/>
            <person name="Spatafora J.W."/>
            <person name="Crous P.W."/>
            <person name="Grigoriev I.V."/>
        </authorList>
    </citation>
    <scope>NUCLEOTIDE SEQUENCE [LARGE SCALE GENOMIC DNA]</scope>
    <source>
        <strain evidence="2 3">CBS 611.86</strain>
    </source>
</reference>
<dbReference type="AlphaFoldDB" id="A0A7C8IIA5"/>
<dbReference type="InterPro" id="IPR000210">
    <property type="entry name" value="BTB/POZ_dom"/>
</dbReference>
<name>A0A7C8IIA5_9PLEO</name>
<dbReference type="EMBL" id="JAADJZ010000005">
    <property type="protein sequence ID" value="KAF2874910.1"/>
    <property type="molecule type" value="Genomic_DNA"/>
</dbReference>